<evidence type="ECO:0000313" key="7">
    <source>
        <dbReference type="Proteomes" id="UP000250443"/>
    </source>
</evidence>
<dbReference type="GO" id="GO:0019808">
    <property type="term" value="F:polyamine binding"/>
    <property type="evidence" value="ECO:0007669"/>
    <property type="project" value="InterPro"/>
</dbReference>
<dbReference type="InterPro" id="IPR006059">
    <property type="entry name" value="SBP"/>
</dbReference>
<dbReference type="PRINTS" id="PR00909">
    <property type="entry name" value="SPERMDNBNDNG"/>
</dbReference>
<dbReference type="InterPro" id="IPR001188">
    <property type="entry name" value="Sperm_putr-bd"/>
</dbReference>
<dbReference type="RefSeq" id="WP_112297902.1">
    <property type="nucleotide sequence ID" value="NZ_UAUF01000014.1"/>
</dbReference>
<protein>
    <submittedName>
        <fullName evidence="6">Periplasmic polyamine binding protein</fullName>
    </submittedName>
</protein>
<sequence length="351" mass="39241">MRKLLMALAILPLLAQAEEVVHVYNWEDYIDPQVISDFQKDTGIRVDYHTFSTSEEANALLDGDTPIDVYAPSHDELKQLIRENKLQKLNTQQLPNTSKLDPYISGILNSVDPGNHYAVPYLWGAVGLAINVPKAQEAFGGPLPESWSVLFDPEQIKRLSKCGVNLLDDPIYVSSIMMNYQGNIPERSSPAQMEKIAKDLMSIRPYIRSIDNDAAIDGFRNGQLCVAMAYSVGDAINARKAGQPVSYVVPQEGTYVFVDTLAIPSKSRNAELAHRFINYVMSARSLARITEETSYPNANPDSMKLLSPELQKENALYPNGALRRRLFALVPPPAETRQTFEGLWQTFKQAH</sequence>
<evidence type="ECO:0000256" key="5">
    <source>
        <dbReference type="SAM" id="SignalP"/>
    </source>
</evidence>
<reference evidence="6 7" key="1">
    <citation type="submission" date="2018-06" db="EMBL/GenBank/DDBJ databases">
        <authorList>
            <consortium name="Pathogen Informatics"/>
            <person name="Doyle S."/>
        </authorList>
    </citation>
    <scope>NUCLEOTIDE SEQUENCE [LARGE SCALE GENOMIC DNA]</scope>
    <source>
        <strain evidence="6 7">NCTC11842</strain>
    </source>
</reference>
<keyword evidence="2" id="KW-0813">Transport</keyword>
<proteinExistence type="predicted"/>
<organism evidence="6 7">
    <name type="scientific">Pseudomonas luteola</name>
    <dbReference type="NCBI Taxonomy" id="47886"/>
    <lineage>
        <taxon>Bacteria</taxon>
        <taxon>Pseudomonadati</taxon>
        <taxon>Pseudomonadota</taxon>
        <taxon>Gammaproteobacteria</taxon>
        <taxon>Pseudomonadales</taxon>
        <taxon>Pseudomonadaceae</taxon>
        <taxon>Pseudomonas</taxon>
    </lineage>
</organism>
<name>A0A2X2CY90_PSELU</name>
<evidence type="ECO:0000256" key="3">
    <source>
        <dbReference type="ARBA" id="ARBA00022729"/>
    </source>
</evidence>
<dbReference type="GO" id="GO:0015846">
    <property type="term" value="P:polyamine transport"/>
    <property type="evidence" value="ECO:0007669"/>
    <property type="project" value="InterPro"/>
</dbReference>
<feature type="signal peptide" evidence="5">
    <location>
        <begin position="1"/>
        <end position="17"/>
    </location>
</feature>
<dbReference type="Proteomes" id="UP000250443">
    <property type="component" value="Unassembled WGS sequence"/>
</dbReference>
<dbReference type="SUPFAM" id="SSF53850">
    <property type="entry name" value="Periplasmic binding protein-like II"/>
    <property type="match status" value="1"/>
</dbReference>
<dbReference type="EMBL" id="UAUF01000014">
    <property type="protein sequence ID" value="SPZ11661.1"/>
    <property type="molecule type" value="Genomic_DNA"/>
</dbReference>
<dbReference type="Pfam" id="PF13416">
    <property type="entry name" value="SBP_bac_8"/>
    <property type="match status" value="1"/>
</dbReference>
<dbReference type="PANTHER" id="PTHR30222">
    <property type="entry name" value="SPERMIDINE/PUTRESCINE-BINDING PERIPLASMIC PROTEIN"/>
    <property type="match status" value="1"/>
</dbReference>
<feature type="chain" id="PRO_5016100064" evidence="5">
    <location>
        <begin position="18"/>
        <end position="351"/>
    </location>
</feature>
<accession>A0A2X2CY90</accession>
<evidence type="ECO:0000256" key="1">
    <source>
        <dbReference type="ARBA" id="ARBA00004418"/>
    </source>
</evidence>
<evidence type="ECO:0000256" key="4">
    <source>
        <dbReference type="ARBA" id="ARBA00022764"/>
    </source>
</evidence>
<comment type="subcellular location">
    <subcellularLocation>
        <location evidence="1">Periplasm</location>
    </subcellularLocation>
</comment>
<gene>
    <name evidence="6" type="primary">potF</name>
    <name evidence="6" type="ORF">NCTC11842_03908</name>
</gene>
<keyword evidence="3 5" id="KW-0732">Signal</keyword>
<evidence type="ECO:0000256" key="2">
    <source>
        <dbReference type="ARBA" id="ARBA00022448"/>
    </source>
</evidence>
<dbReference type="PIRSF" id="PIRSF019574">
    <property type="entry name" value="Periplasmic_polyamine_BP"/>
    <property type="match status" value="1"/>
</dbReference>
<dbReference type="PANTHER" id="PTHR30222:SF18">
    <property type="entry name" value="BIFUNCTIONAL POLYHYDROXYBUTYRATE SYNTHASE _ ABC TRANSPORTER PERIPLASMIC BINDING PROTEIN-RELATED"/>
    <property type="match status" value="1"/>
</dbReference>
<evidence type="ECO:0000313" key="6">
    <source>
        <dbReference type="EMBL" id="SPZ11661.1"/>
    </source>
</evidence>
<dbReference type="GO" id="GO:0042597">
    <property type="term" value="C:periplasmic space"/>
    <property type="evidence" value="ECO:0007669"/>
    <property type="project" value="UniProtKB-SubCell"/>
</dbReference>
<keyword evidence="4" id="KW-0574">Periplasm</keyword>
<dbReference type="AlphaFoldDB" id="A0A2X2CY90"/>
<dbReference type="Gene3D" id="3.40.190.10">
    <property type="entry name" value="Periplasmic binding protein-like II"/>
    <property type="match status" value="2"/>
</dbReference>